<proteinExistence type="predicted"/>
<dbReference type="PANTHER" id="PTHR45772">
    <property type="entry name" value="CONSERVED COMPONENT OF ABC TRANSPORTER FOR NATURAL AMINO ACIDS-RELATED"/>
    <property type="match status" value="1"/>
</dbReference>
<comment type="caution">
    <text evidence="5">The sequence shown here is derived from an EMBL/GenBank/DDBJ whole genome shotgun (WGS) entry which is preliminary data.</text>
</comment>
<keyword evidence="2" id="KW-0547">Nucleotide-binding</keyword>
<dbReference type="Proteomes" id="UP001169823">
    <property type="component" value="Unassembled WGS sequence"/>
</dbReference>
<evidence type="ECO:0000256" key="2">
    <source>
        <dbReference type="ARBA" id="ARBA00022741"/>
    </source>
</evidence>
<dbReference type="GO" id="GO:1903805">
    <property type="term" value="P:L-valine import across plasma membrane"/>
    <property type="evidence" value="ECO:0007669"/>
    <property type="project" value="TreeGrafter"/>
</dbReference>
<gene>
    <name evidence="5" type="ORF">Q4494_15805</name>
</gene>
<organism evidence="5 6">
    <name type="scientific">Celeribacter halophilus</name>
    <dbReference type="NCBI Taxonomy" id="576117"/>
    <lineage>
        <taxon>Bacteria</taxon>
        <taxon>Pseudomonadati</taxon>
        <taxon>Pseudomonadota</taxon>
        <taxon>Alphaproteobacteria</taxon>
        <taxon>Rhodobacterales</taxon>
        <taxon>Roseobacteraceae</taxon>
        <taxon>Celeribacter</taxon>
    </lineage>
</organism>
<keyword evidence="1" id="KW-0813">Transport</keyword>
<dbReference type="GO" id="GO:0015808">
    <property type="term" value="P:L-alanine transport"/>
    <property type="evidence" value="ECO:0007669"/>
    <property type="project" value="TreeGrafter"/>
</dbReference>
<dbReference type="EMBL" id="JAUOPJ010000015">
    <property type="protein sequence ID" value="MDO6458551.1"/>
    <property type="molecule type" value="Genomic_DNA"/>
</dbReference>
<dbReference type="RefSeq" id="WP_303494985.1">
    <property type="nucleotide sequence ID" value="NZ_JAUOPJ010000015.1"/>
</dbReference>
<feature type="domain" description="ABC transporter" evidence="4">
    <location>
        <begin position="13"/>
        <end position="253"/>
    </location>
</feature>
<dbReference type="GO" id="GO:0015192">
    <property type="term" value="F:L-phenylalanine transmembrane transporter activity"/>
    <property type="evidence" value="ECO:0007669"/>
    <property type="project" value="TreeGrafter"/>
</dbReference>
<dbReference type="GO" id="GO:0005524">
    <property type="term" value="F:ATP binding"/>
    <property type="evidence" value="ECO:0007669"/>
    <property type="project" value="UniProtKB-KW"/>
</dbReference>
<dbReference type="Pfam" id="PF12399">
    <property type="entry name" value="BCA_ABC_TP_C"/>
    <property type="match status" value="1"/>
</dbReference>
<reference evidence="5" key="1">
    <citation type="submission" date="2023-07" db="EMBL/GenBank/DDBJ databases">
        <title>Genome content predicts the carbon catabolic preferences of heterotrophic bacteria.</title>
        <authorList>
            <person name="Gralka M."/>
        </authorList>
    </citation>
    <scope>NUCLEOTIDE SEQUENCE</scope>
    <source>
        <strain evidence="5">I2M02</strain>
    </source>
</reference>
<dbReference type="GO" id="GO:0005304">
    <property type="term" value="F:L-valine transmembrane transporter activity"/>
    <property type="evidence" value="ECO:0007669"/>
    <property type="project" value="TreeGrafter"/>
</dbReference>
<dbReference type="GO" id="GO:0016887">
    <property type="term" value="F:ATP hydrolysis activity"/>
    <property type="evidence" value="ECO:0007669"/>
    <property type="project" value="InterPro"/>
</dbReference>
<dbReference type="PANTHER" id="PTHR45772:SF7">
    <property type="entry name" value="AMINO ACID ABC TRANSPORTER ATP-BINDING PROTEIN"/>
    <property type="match status" value="1"/>
</dbReference>
<evidence type="ECO:0000256" key="1">
    <source>
        <dbReference type="ARBA" id="ARBA00022448"/>
    </source>
</evidence>
<dbReference type="PROSITE" id="PS50893">
    <property type="entry name" value="ABC_TRANSPORTER_2"/>
    <property type="match status" value="1"/>
</dbReference>
<dbReference type="InterPro" id="IPR003593">
    <property type="entry name" value="AAA+_ATPase"/>
</dbReference>
<dbReference type="InterPro" id="IPR003439">
    <property type="entry name" value="ABC_transporter-like_ATP-bd"/>
</dbReference>
<dbReference type="InterPro" id="IPR027417">
    <property type="entry name" value="P-loop_NTPase"/>
</dbReference>
<accession>A0AAW7XXZ8</accession>
<sequence length="257" mass="27837">MSVTAAHNTTNALDARGIGRRFGGFWAVRDINLTVHPGERRAILGPNGAGKTSLFNVLTGDLAASTGTIRLFGEDVTRTPVHKRIRCGLRRTYQHAHLFDGLTVRDTLFLAVAGVRGSWGQVLPLKRSDERLDEAERLAEVSGVAAFLDRQVSELSHGQKRQLEIGIAMAENPKILLLDEPAAGLSPAERPKLSALLMGLPSEVTVVLIEHDMEIALQTSESVSVLYNGQMLAEGTPDAIMQNEEVHKVYIGGANDD</sequence>
<evidence type="ECO:0000259" key="4">
    <source>
        <dbReference type="PROSITE" id="PS50893"/>
    </source>
</evidence>
<dbReference type="GO" id="GO:1903806">
    <property type="term" value="P:L-isoleucine import across plasma membrane"/>
    <property type="evidence" value="ECO:0007669"/>
    <property type="project" value="TreeGrafter"/>
</dbReference>
<name>A0AAW7XXZ8_9RHOB</name>
<dbReference type="SUPFAM" id="SSF52540">
    <property type="entry name" value="P-loop containing nucleoside triphosphate hydrolases"/>
    <property type="match status" value="1"/>
</dbReference>
<keyword evidence="3 5" id="KW-0067">ATP-binding</keyword>
<protein>
    <submittedName>
        <fullName evidence="5">ABC transporter ATP-binding protein</fullName>
    </submittedName>
</protein>
<dbReference type="InterPro" id="IPR032823">
    <property type="entry name" value="BCA_ABC_TP_C"/>
</dbReference>
<evidence type="ECO:0000256" key="3">
    <source>
        <dbReference type="ARBA" id="ARBA00022840"/>
    </source>
</evidence>
<dbReference type="GO" id="GO:0005886">
    <property type="term" value="C:plasma membrane"/>
    <property type="evidence" value="ECO:0007669"/>
    <property type="project" value="TreeGrafter"/>
</dbReference>
<evidence type="ECO:0000313" key="6">
    <source>
        <dbReference type="Proteomes" id="UP001169823"/>
    </source>
</evidence>
<dbReference type="SMART" id="SM00382">
    <property type="entry name" value="AAA"/>
    <property type="match status" value="1"/>
</dbReference>
<dbReference type="Pfam" id="PF00005">
    <property type="entry name" value="ABC_tran"/>
    <property type="match status" value="1"/>
</dbReference>
<dbReference type="CDD" id="cd03219">
    <property type="entry name" value="ABC_Mj1267_LivG_branched"/>
    <property type="match status" value="1"/>
</dbReference>
<evidence type="ECO:0000313" key="5">
    <source>
        <dbReference type="EMBL" id="MDO6458551.1"/>
    </source>
</evidence>
<dbReference type="AlphaFoldDB" id="A0AAW7XXZ8"/>
<dbReference type="GO" id="GO:0015188">
    <property type="term" value="F:L-isoleucine transmembrane transporter activity"/>
    <property type="evidence" value="ECO:0007669"/>
    <property type="project" value="TreeGrafter"/>
</dbReference>
<dbReference type="Gene3D" id="3.40.50.300">
    <property type="entry name" value="P-loop containing nucleotide triphosphate hydrolases"/>
    <property type="match status" value="1"/>
</dbReference>
<dbReference type="GO" id="GO:0042941">
    <property type="term" value="P:D-alanine transmembrane transport"/>
    <property type="evidence" value="ECO:0007669"/>
    <property type="project" value="TreeGrafter"/>
</dbReference>
<dbReference type="InterPro" id="IPR051120">
    <property type="entry name" value="ABC_AA/LPS_Transport"/>
</dbReference>